<dbReference type="SUPFAM" id="SSF48371">
    <property type="entry name" value="ARM repeat"/>
    <property type="match status" value="1"/>
</dbReference>
<feature type="domain" description="PH" evidence="4">
    <location>
        <begin position="702"/>
        <end position="740"/>
    </location>
</feature>
<sequence length="740" mass="81869">MHELFTQVLSKKDLSKAGDLFSVADSAIVNDLTEVVNTISEITSLPDYVNNDNDQSVVEICITRVTSAIRETGSMEQHAEALVALLESCLNHNLKPSHKDEDPPHAKISSDIISCIFLNYSNKDLMKRALPVAVKFLHKGNKELSRNMSSYLSLAAIDNADLLAKHIQLIIDSIISGNYPLCRVLPQIYTVNKEPLHEHVMALVSLLPSCENPEKLALLNLFAYIAKDNPSQREATTPTIPYTASTASATMQVFLNIAEKRPQLLVDHMSKIKEAAECHPNTLCLAAQVISCVGKLNKDRAQEALNFVLEHLPKADRGSQGTLIREATLLCSSYPVLVNEKMLLEVKQCSNKNQPTNGTQVNQVSGGVTIVKVGGSRPDLQQSVSRQHPDIGGCWLNRQEVNRLVITRPRLGGDSRSTGRLHTSVGHRSMTRLNIGGSRVGSVGGLHKSMTRLSSSQQINLVPLPSSGAVSNNRSITTINGGRQYNVQAHEIVTSVAVSHTAQTVTSQTLPTPVVTSRRGNTSVTIVNSQHQNNMATASQRISAFEPYPMRDTVQHFCEKHLDKIKAYMEKVSARLPPPAKCTIVEVSELISIDAKKLAKLHFACQGRGEHCLYNRTFFTMKTRNPRIWIHLMFLALQARSESALTFPCAKDQESLLNELRHSGFFDVFEATHAPGPDGDTQWGCFLCNHPERAVGFLQDSQPVIEGQLKEKKGRWKIFKRWRTRYFTLSGAHLSYKGSV</sequence>
<keyword evidence="6" id="KW-1185">Reference proteome</keyword>
<dbReference type="InterPro" id="IPR039888">
    <property type="entry name" value="Melted-like"/>
</dbReference>
<dbReference type="Proteomes" id="UP001233999">
    <property type="component" value="Unassembled WGS sequence"/>
</dbReference>
<accession>A0AAD8E3T3</accession>
<dbReference type="PANTHER" id="PTHR21630">
    <property type="entry name" value="VEPH-A/MELTED"/>
    <property type="match status" value="1"/>
</dbReference>
<reference evidence="5" key="1">
    <citation type="journal article" date="2023" name="IScience">
        <title>Live-bearing cockroach genome reveals convergent evolutionary mechanisms linked to viviparity in insects and beyond.</title>
        <authorList>
            <person name="Fouks B."/>
            <person name="Harrison M.C."/>
            <person name="Mikhailova A.A."/>
            <person name="Marchal E."/>
            <person name="English S."/>
            <person name="Carruthers M."/>
            <person name="Jennings E.C."/>
            <person name="Chiamaka E.L."/>
            <person name="Frigard R.A."/>
            <person name="Pippel M."/>
            <person name="Attardo G.M."/>
            <person name="Benoit J.B."/>
            <person name="Bornberg-Bauer E."/>
            <person name="Tobe S.S."/>
        </authorList>
    </citation>
    <scope>NUCLEOTIDE SEQUENCE</scope>
    <source>
        <strain evidence="5">Stay&amp;Tobe</strain>
    </source>
</reference>
<dbReference type="AlphaFoldDB" id="A0AAD8E3T3"/>
<dbReference type="PROSITE" id="PS50003">
    <property type="entry name" value="PH_DOMAIN"/>
    <property type="match status" value="1"/>
</dbReference>
<protein>
    <recommendedName>
        <fullName evidence="4">PH domain-containing protein</fullName>
    </recommendedName>
</protein>
<dbReference type="GO" id="GO:0010314">
    <property type="term" value="F:phosphatidylinositol-5-phosphate binding"/>
    <property type="evidence" value="ECO:0007669"/>
    <property type="project" value="TreeGrafter"/>
</dbReference>
<feature type="non-terminal residue" evidence="5">
    <location>
        <position position="1"/>
    </location>
</feature>
<dbReference type="InterPro" id="IPR001849">
    <property type="entry name" value="PH_domain"/>
</dbReference>
<reference evidence="5" key="2">
    <citation type="submission" date="2023-05" db="EMBL/GenBank/DDBJ databases">
        <authorList>
            <person name="Fouks B."/>
        </authorList>
    </citation>
    <scope>NUCLEOTIDE SEQUENCE</scope>
    <source>
        <strain evidence="5">Stay&amp;Tobe</strain>
        <tissue evidence="5">Testes</tissue>
    </source>
</reference>
<gene>
    <name evidence="5" type="ORF">L9F63_007375</name>
</gene>
<evidence type="ECO:0000313" key="6">
    <source>
        <dbReference type="Proteomes" id="UP001233999"/>
    </source>
</evidence>
<keyword evidence="2" id="KW-1003">Cell membrane</keyword>
<evidence type="ECO:0000256" key="1">
    <source>
        <dbReference type="ARBA" id="ARBA00004413"/>
    </source>
</evidence>
<name>A0AAD8E3T3_DIPPU</name>
<organism evidence="5 6">
    <name type="scientific">Diploptera punctata</name>
    <name type="common">Pacific beetle cockroach</name>
    <dbReference type="NCBI Taxonomy" id="6984"/>
    <lineage>
        <taxon>Eukaryota</taxon>
        <taxon>Metazoa</taxon>
        <taxon>Ecdysozoa</taxon>
        <taxon>Arthropoda</taxon>
        <taxon>Hexapoda</taxon>
        <taxon>Insecta</taxon>
        <taxon>Pterygota</taxon>
        <taxon>Neoptera</taxon>
        <taxon>Polyneoptera</taxon>
        <taxon>Dictyoptera</taxon>
        <taxon>Blattodea</taxon>
        <taxon>Blaberoidea</taxon>
        <taxon>Blaberidae</taxon>
        <taxon>Diplopterinae</taxon>
        <taxon>Diploptera</taxon>
    </lineage>
</organism>
<evidence type="ECO:0000259" key="4">
    <source>
        <dbReference type="PROSITE" id="PS50003"/>
    </source>
</evidence>
<dbReference type="PANTHER" id="PTHR21630:SF10">
    <property type="entry name" value="VENTRICULAR ZONE-EXPRESSED PH DOMAIN-CONTAINING PROTEIN HOMOLOG 1"/>
    <property type="match status" value="1"/>
</dbReference>
<dbReference type="GO" id="GO:0005886">
    <property type="term" value="C:plasma membrane"/>
    <property type="evidence" value="ECO:0007669"/>
    <property type="project" value="UniProtKB-SubCell"/>
</dbReference>
<keyword evidence="3" id="KW-0472">Membrane</keyword>
<dbReference type="SUPFAM" id="SSF50729">
    <property type="entry name" value="PH domain-like"/>
    <property type="match status" value="1"/>
</dbReference>
<comment type="caution">
    <text evidence="5">The sequence shown here is derived from an EMBL/GenBank/DDBJ whole genome shotgun (WGS) entry which is preliminary data.</text>
</comment>
<evidence type="ECO:0000256" key="2">
    <source>
        <dbReference type="ARBA" id="ARBA00022475"/>
    </source>
</evidence>
<evidence type="ECO:0000313" key="5">
    <source>
        <dbReference type="EMBL" id="KAJ9575729.1"/>
    </source>
</evidence>
<evidence type="ECO:0000256" key="3">
    <source>
        <dbReference type="ARBA" id="ARBA00023136"/>
    </source>
</evidence>
<comment type="subcellular location">
    <subcellularLocation>
        <location evidence="1">Cell membrane</location>
        <topology evidence="1">Peripheral membrane protein</topology>
        <orientation evidence="1">Cytoplasmic side</orientation>
    </subcellularLocation>
</comment>
<dbReference type="GO" id="GO:0009966">
    <property type="term" value="P:regulation of signal transduction"/>
    <property type="evidence" value="ECO:0007669"/>
    <property type="project" value="TreeGrafter"/>
</dbReference>
<dbReference type="InterPro" id="IPR016024">
    <property type="entry name" value="ARM-type_fold"/>
</dbReference>
<proteinExistence type="predicted"/>
<dbReference type="EMBL" id="JASPKZ010009821">
    <property type="protein sequence ID" value="KAJ9575729.1"/>
    <property type="molecule type" value="Genomic_DNA"/>
</dbReference>